<evidence type="ECO:0000256" key="1">
    <source>
        <dbReference type="ARBA" id="ARBA00022448"/>
    </source>
</evidence>
<dbReference type="InterPro" id="IPR005893">
    <property type="entry name" value="PotA-like"/>
</dbReference>
<evidence type="ECO:0000256" key="4">
    <source>
        <dbReference type="ARBA" id="ARBA00022840"/>
    </source>
</evidence>
<dbReference type="EMBL" id="CP016094">
    <property type="protein sequence ID" value="AOS46220.1"/>
    <property type="molecule type" value="Genomic_DNA"/>
</dbReference>
<evidence type="ECO:0000256" key="7">
    <source>
        <dbReference type="RuleBase" id="RU364083"/>
    </source>
</evidence>
<evidence type="ECO:0000313" key="9">
    <source>
        <dbReference type="EMBL" id="AOS46220.1"/>
    </source>
</evidence>
<dbReference type="KEGG" id="obg:Verru16b_03317"/>
<dbReference type="InterPro" id="IPR003593">
    <property type="entry name" value="AAA+_ATPase"/>
</dbReference>
<keyword evidence="6 7" id="KW-0472">Membrane</keyword>
<dbReference type="InterPro" id="IPR008995">
    <property type="entry name" value="Mo/tungstate-bd_C_term_dom"/>
</dbReference>
<reference evidence="9 10" key="1">
    <citation type="submission" date="2016-06" db="EMBL/GenBank/DDBJ databases">
        <title>Three novel species with peptidoglycan cell walls form the new genus Lacunisphaera gen. nov. in the family Opitutaceae of the verrucomicrobial subdivision 4.</title>
        <authorList>
            <person name="Rast P."/>
            <person name="Gloeckner I."/>
            <person name="Jogler M."/>
            <person name="Boedeker C."/>
            <person name="Jeske O."/>
            <person name="Wiegand S."/>
            <person name="Reinhardt R."/>
            <person name="Schumann P."/>
            <person name="Rohde M."/>
            <person name="Spring S."/>
            <person name="Gloeckner F.O."/>
            <person name="Jogler C."/>
        </authorList>
    </citation>
    <scope>NUCLEOTIDE SEQUENCE [LARGE SCALE GENOMIC DNA]</scope>
    <source>
        <strain evidence="9 10">IG16b</strain>
    </source>
</reference>
<protein>
    <recommendedName>
        <fullName evidence="7">Spermidine/putrescine import ATP-binding protein PotA</fullName>
        <ecNumber evidence="7">7.6.2.11</ecNumber>
    </recommendedName>
</protein>
<dbReference type="PATRIC" id="fig|1838286.3.peg.3357"/>
<dbReference type="Gene3D" id="3.40.50.300">
    <property type="entry name" value="P-loop containing nucleotide triphosphate hydrolases"/>
    <property type="match status" value="1"/>
</dbReference>
<comment type="similarity">
    <text evidence="7">Belongs to the ABC transporter superfamily. Spermidine/putrescine importer (TC 3.A.1.11.1) family.</text>
</comment>
<keyword evidence="3 7" id="KW-0547">Nucleotide-binding</keyword>
<dbReference type="SUPFAM" id="SSF52540">
    <property type="entry name" value="P-loop containing nucleoside triphosphate hydrolases"/>
    <property type="match status" value="1"/>
</dbReference>
<evidence type="ECO:0000256" key="2">
    <source>
        <dbReference type="ARBA" id="ARBA00022475"/>
    </source>
</evidence>
<organism evidence="9 10">
    <name type="scientific">Lacunisphaera limnophila</name>
    <dbReference type="NCBI Taxonomy" id="1838286"/>
    <lineage>
        <taxon>Bacteria</taxon>
        <taxon>Pseudomonadati</taxon>
        <taxon>Verrucomicrobiota</taxon>
        <taxon>Opitutia</taxon>
        <taxon>Opitutales</taxon>
        <taxon>Opitutaceae</taxon>
        <taxon>Lacunisphaera</taxon>
    </lineage>
</organism>
<dbReference type="AlphaFoldDB" id="A0A1D8AZA3"/>
<dbReference type="Pfam" id="PF08402">
    <property type="entry name" value="TOBE_2"/>
    <property type="match status" value="1"/>
</dbReference>
<keyword evidence="4 7" id="KW-0067">ATP-binding</keyword>
<comment type="function">
    <text evidence="7">Part of the ABC transporter complex PotABCD involved in spermidine/putrescine import. Responsible for energy coupling to the transport system.</text>
</comment>
<gene>
    <name evidence="9" type="primary">potA_1</name>
    <name evidence="7" type="synonym">potA</name>
    <name evidence="9" type="ORF">Verru16b_03317</name>
</gene>
<evidence type="ECO:0000256" key="5">
    <source>
        <dbReference type="ARBA" id="ARBA00022967"/>
    </source>
</evidence>
<dbReference type="InterPro" id="IPR050093">
    <property type="entry name" value="ABC_SmlMolc_Importer"/>
</dbReference>
<dbReference type="InterPro" id="IPR017871">
    <property type="entry name" value="ABC_transporter-like_CS"/>
</dbReference>
<dbReference type="FunFam" id="3.40.50.300:FF:000133">
    <property type="entry name" value="Spermidine/putrescine import ATP-binding protein PotA"/>
    <property type="match status" value="1"/>
</dbReference>
<dbReference type="Pfam" id="PF00005">
    <property type="entry name" value="ABC_tran"/>
    <property type="match status" value="1"/>
</dbReference>
<name>A0A1D8AZA3_9BACT</name>
<keyword evidence="1 7" id="KW-0813">Transport</keyword>
<keyword evidence="2 7" id="KW-1003">Cell membrane</keyword>
<dbReference type="GO" id="GO:0043190">
    <property type="term" value="C:ATP-binding cassette (ABC) transporter complex"/>
    <property type="evidence" value="ECO:0007669"/>
    <property type="project" value="InterPro"/>
</dbReference>
<dbReference type="SMART" id="SM00382">
    <property type="entry name" value="AAA"/>
    <property type="match status" value="1"/>
</dbReference>
<dbReference type="PANTHER" id="PTHR42781">
    <property type="entry name" value="SPERMIDINE/PUTRESCINE IMPORT ATP-BINDING PROTEIN POTA"/>
    <property type="match status" value="1"/>
</dbReference>
<comment type="subunit">
    <text evidence="7">The complex is composed of two ATP-binding proteins (PotA), two transmembrane proteins (PotB and PotC) and a solute-binding protein (PotD).</text>
</comment>
<evidence type="ECO:0000256" key="6">
    <source>
        <dbReference type="ARBA" id="ARBA00023136"/>
    </source>
</evidence>
<dbReference type="GO" id="GO:0016887">
    <property type="term" value="F:ATP hydrolysis activity"/>
    <property type="evidence" value="ECO:0007669"/>
    <property type="project" value="InterPro"/>
</dbReference>
<dbReference type="Proteomes" id="UP000095228">
    <property type="component" value="Chromosome"/>
</dbReference>
<evidence type="ECO:0000256" key="3">
    <source>
        <dbReference type="ARBA" id="ARBA00022741"/>
    </source>
</evidence>
<dbReference type="PANTHER" id="PTHR42781:SF4">
    <property type="entry name" value="SPERMIDINE_PUTRESCINE IMPORT ATP-BINDING PROTEIN POTA"/>
    <property type="match status" value="1"/>
</dbReference>
<comment type="catalytic activity">
    <reaction evidence="7">
        <text>ATP + H2O + polyamine-[polyamine-binding protein]Side 1 = ADP + phosphate + polyamineSide 2 + [polyamine-binding protein]Side 1.</text>
        <dbReference type="EC" id="7.6.2.11"/>
    </reaction>
</comment>
<keyword evidence="10" id="KW-1185">Reference proteome</keyword>
<evidence type="ECO:0000259" key="8">
    <source>
        <dbReference type="PROSITE" id="PS50893"/>
    </source>
</evidence>
<sequence length="364" mass="40140">MPDPAKPMIEFRGVTKRFGAFTAVRDVSLTVNTGEFLTLLGPSGCGKTTLLRLLAGFETPDEGLVLLDGEDVSHVPPYRRSVNQVFQSYALFPHMTVKENVGFGLRMQNIPAPEAEARIKEALATVSLAEQADKLPHQMSGGQRQRVALARAIVCRPKVLLLDEPLSALDAKLRHGMQLELKRLQRKLGLTFVFVTHDQEEALTMSDRIAIINHGRIEQLGNATEIYHRPRTPFAADFIGQANLLSAEIILRNGSKATVRLDTGLELVVACTDLPVGATKALVSIRPEKIHIGRTPAIAENVFQAKIEEEIFQGATDQLRLITDQGTRFHALVANESATQEAYHEGDRVYCSLHLDDLVIVQTE</sequence>
<dbReference type="RefSeq" id="WP_069963296.1">
    <property type="nucleotide sequence ID" value="NZ_CP016094.1"/>
</dbReference>
<keyword evidence="9" id="KW-0378">Hydrolase</keyword>
<dbReference type="EC" id="7.6.2.11" evidence="7"/>
<dbReference type="NCBIfam" id="TIGR01187">
    <property type="entry name" value="potA"/>
    <property type="match status" value="1"/>
</dbReference>
<proteinExistence type="inferred from homology"/>
<dbReference type="InterPro" id="IPR003439">
    <property type="entry name" value="ABC_transporter-like_ATP-bd"/>
</dbReference>
<dbReference type="PROSITE" id="PS00211">
    <property type="entry name" value="ABC_TRANSPORTER_1"/>
    <property type="match status" value="1"/>
</dbReference>
<dbReference type="Gene3D" id="2.40.50.100">
    <property type="match status" value="1"/>
</dbReference>
<evidence type="ECO:0000313" key="10">
    <source>
        <dbReference type="Proteomes" id="UP000095228"/>
    </source>
</evidence>
<dbReference type="SUPFAM" id="SSF50331">
    <property type="entry name" value="MOP-like"/>
    <property type="match status" value="1"/>
</dbReference>
<dbReference type="InterPro" id="IPR027417">
    <property type="entry name" value="P-loop_NTPase"/>
</dbReference>
<dbReference type="InterPro" id="IPR013611">
    <property type="entry name" value="Transp-assoc_OB_typ2"/>
</dbReference>
<dbReference type="GO" id="GO:0015417">
    <property type="term" value="F:ABC-type polyamine transporter activity"/>
    <property type="evidence" value="ECO:0007669"/>
    <property type="project" value="UniProtKB-EC"/>
</dbReference>
<dbReference type="GO" id="GO:0015847">
    <property type="term" value="P:putrescine transport"/>
    <property type="evidence" value="ECO:0007669"/>
    <property type="project" value="UniProtKB-ARBA"/>
</dbReference>
<dbReference type="GO" id="GO:0005524">
    <property type="term" value="F:ATP binding"/>
    <property type="evidence" value="ECO:0007669"/>
    <property type="project" value="UniProtKB-KW"/>
</dbReference>
<keyword evidence="5 7" id="KW-1278">Translocase</keyword>
<dbReference type="STRING" id="1838286.Verru16b_03317"/>
<dbReference type="PROSITE" id="PS50893">
    <property type="entry name" value="ABC_TRANSPORTER_2"/>
    <property type="match status" value="1"/>
</dbReference>
<feature type="domain" description="ABC transporter" evidence="8">
    <location>
        <begin position="9"/>
        <end position="239"/>
    </location>
</feature>
<dbReference type="OrthoDB" id="9790614at2"/>
<accession>A0A1D8AZA3</accession>